<sequence length="71" mass="8153">MQVRGIHNDTLNIKQIDGNFVNLGRDIMGDHWHIPGGREELESEIARRAPENHHEAIQQGSTYGCNRRYAE</sequence>
<evidence type="ECO:0000256" key="1">
    <source>
        <dbReference type="SAM" id="MobiDB-lite"/>
    </source>
</evidence>
<reference evidence="3" key="1">
    <citation type="journal article" date="2019" name="Int. J. Syst. Evol. Microbiol.">
        <title>The Global Catalogue of Microorganisms (GCM) 10K type strain sequencing project: providing services to taxonomists for standard genome sequencing and annotation.</title>
        <authorList>
            <consortium name="The Broad Institute Genomics Platform"/>
            <consortium name="The Broad Institute Genome Sequencing Center for Infectious Disease"/>
            <person name="Wu L."/>
            <person name="Ma J."/>
        </authorList>
    </citation>
    <scope>NUCLEOTIDE SEQUENCE [LARGE SCALE GENOMIC DNA]</scope>
    <source>
        <strain evidence="3">CGMCC 1.12849</strain>
    </source>
</reference>
<accession>A0ABV9MNZ9</accession>
<dbReference type="Proteomes" id="UP001595884">
    <property type="component" value="Unassembled WGS sequence"/>
</dbReference>
<evidence type="ECO:0008006" key="4">
    <source>
        <dbReference type="Google" id="ProtNLM"/>
    </source>
</evidence>
<name>A0ABV9MNZ9_9MICC</name>
<comment type="caution">
    <text evidence="2">The sequence shown here is derived from an EMBL/GenBank/DDBJ whole genome shotgun (WGS) entry which is preliminary data.</text>
</comment>
<feature type="region of interest" description="Disordered" evidence="1">
    <location>
        <begin position="51"/>
        <end position="71"/>
    </location>
</feature>
<protein>
    <recommendedName>
        <fullName evidence="4">NUDIX hydrolase</fullName>
    </recommendedName>
</protein>
<gene>
    <name evidence="2" type="ORF">ACFO7V_16350</name>
</gene>
<keyword evidence="3" id="KW-1185">Reference proteome</keyword>
<evidence type="ECO:0000313" key="2">
    <source>
        <dbReference type="EMBL" id="MFC4717696.1"/>
    </source>
</evidence>
<dbReference type="RefSeq" id="WP_346059823.1">
    <property type="nucleotide sequence ID" value="NZ_BAAAVQ010000062.1"/>
</dbReference>
<dbReference type="EMBL" id="JBHSHE010000078">
    <property type="protein sequence ID" value="MFC4717696.1"/>
    <property type="molecule type" value="Genomic_DNA"/>
</dbReference>
<proteinExistence type="predicted"/>
<organism evidence="2 3">
    <name type="scientific">Glutamicibacter bergerei</name>
    <dbReference type="NCBI Taxonomy" id="256702"/>
    <lineage>
        <taxon>Bacteria</taxon>
        <taxon>Bacillati</taxon>
        <taxon>Actinomycetota</taxon>
        <taxon>Actinomycetes</taxon>
        <taxon>Micrococcales</taxon>
        <taxon>Micrococcaceae</taxon>
        <taxon>Glutamicibacter</taxon>
    </lineage>
</organism>
<evidence type="ECO:0000313" key="3">
    <source>
        <dbReference type="Proteomes" id="UP001595884"/>
    </source>
</evidence>